<keyword evidence="3" id="KW-1185">Reference proteome</keyword>
<protein>
    <recommendedName>
        <fullName evidence="1">Bacteriophage T5 Orf172 DNA-binding domain-containing protein</fullName>
    </recommendedName>
</protein>
<dbReference type="Pfam" id="PF13455">
    <property type="entry name" value="MUG113"/>
    <property type="match status" value="1"/>
</dbReference>
<dbReference type="RefSeq" id="WP_344342617.1">
    <property type="nucleotide sequence ID" value="NZ_BAAAQT010000006.1"/>
</dbReference>
<gene>
    <name evidence="2" type="ORF">GCM10009846_16640</name>
</gene>
<dbReference type="SMART" id="SM00974">
    <property type="entry name" value="T5orf172"/>
    <property type="match status" value="1"/>
</dbReference>
<dbReference type="Proteomes" id="UP001501599">
    <property type="component" value="Unassembled WGS sequence"/>
</dbReference>
<evidence type="ECO:0000313" key="3">
    <source>
        <dbReference type="Proteomes" id="UP001501599"/>
    </source>
</evidence>
<feature type="domain" description="Bacteriophage T5 Orf172 DNA-binding" evidence="1">
    <location>
        <begin position="89"/>
        <end position="157"/>
    </location>
</feature>
<accession>A0ABN3AR13</accession>
<reference evidence="2 3" key="1">
    <citation type="journal article" date="2019" name="Int. J. Syst. Evol. Microbiol.">
        <title>The Global Catalogue of Microorganisms (GCM) 10K type strain sequencing project: providing services to taxonomists for standard genome sequencing and annotation.</title>
        <authorList>
            <consortium name="The Broad Institute Genomics Platform"/>
            <consortium name="The Broad Institute Genome Sequencing Center for Infectious Disease"/>
            <person name="Wu L."/>
            <person name="Ma J."/>
        </authorList>
    </citation>
    <scope>NUCLEOTIDE SEQUENCE [LARGE SCALE GENOMIC DNA]</scope>
    <source>
        <strain evidence="2 3">JCM 16026</strain>
    </source>
</reference>
<dbReference type="EMBL" id="BAAAQT010000006">
    <property type="protein sequence ID" value="GAA2173691.1"/>
    <property type="molecule type" value="Genomic_DNA"/>
</dbReference>
<comment type="caution">
    <text evidence="2">The sequence shown here is derived from an EMBL/GenBank/DDBJ whole genome shotgun (WGS) entry which is preliminary data.</text>
</comment>
<dbReference type="InterPro" id="IPR018306">
    <property type="entry name" value="Phage_T5_Orf172_DNA-bd"/>
</dbReference>
<name>A0ABN3AR13_9MICO</name>
<evidence type="ECO:0000313" key="2">
    <source>
        <dbReference type="EMBL" id="GAA2173691.1"/>
    </source>
</evidence>
<sequence length="179" mass="19761">MPTEPACLVPACEARADADALVALCAHHLALAADSGVGEDVLPQPCPACGSRHGLRLPGGMLCATCEWRQGTWPDADLVAPRVDVVYYLRFDDRVKVGTTANLRQRLGAIWHEELVALERGDRTLERRRHADLAEARIARTEWFRMTDAVVAHVERVAGGRDPWALHARWRSEALALRG</sequence>
<organism evidence="2 3">
    <name type="scientific">Agrococcus versicolor</name>
    <dbReference type="NCBI Taxonomy" id="501482"/>
    <lineage>
        <taxon>Bacteria</taxon>
        <taxon>Bacillati</taxon>
        <taxon>Actinomycetota</taxon>
        <taxon>Actinomycetes</taxon>
        <taxon>Micrococcales</taxon>
        <taxon>Microbacteriaceae</taxon>
        <taxon>Agrococcus</taxon>
    </lineage>
</organism>
<proteinExistence type="predicted"/>
<evidence type="ECO:0000259" key="1">
    <source>
        <dbReference type="SMART" id="SM00974"/>
    </source>
</evidence>